<evidence type="ECO:0000256" key="1">
    <source>
        <dbReference type="ARBA" id="ARBA00005446"/>
    </source>
</evidence>
<comment type="similarity">
    <text evidence="1">Belongs to the helicase family. RecQ subfamily.</text>
</comment>
<dbReference type="Proteomes" id="UP001549036">
    <property type="component" value="Unassembled WGS sequence"/>
</dbReference>
<dbReference type="InterPro" id="IPR027417">
    <property type="entry name" value="P-loop_NTPase"/>
</dbReference>
<evidence type="ECO:0000313" key="7">
    <source>
        <dbReference type="EMBL" id="MET3591753.1"/>
    </source>
</evidence>
<evidence type="ECO:0000256" key="2">
    <source>
        <dbReference type="ARBA" id="ARBA00023125"/>
    </source>
</evidence>
<dbReference type="SUPFAM" id="SSF52540">
    <property type="entry name" value="P-loop containing nucleoside triphosphate hydrolases"/>
    <property type="match status" value="1"/>
</dbReference>
<dbReference type="InterPro" id="IPR001650">
    <property type="entry name" value="Helicase_C-like"/>
</dbReference>
<keyword evidence="8" id="KW-1185">Reference proteome</keyword>
<evidence type="ECO:0000256" key="4">
    <source>
        <dbReference type="ARBA" id="ARBA00034617"/>
    </source>
</evidence>
<comment type="caution">
    <text evidence="7">The sequence shown here is derived from an EMBL/GenBank/DDBJ whole genome shotgun (WGS) entry which is preliminary data.</text>
</comment>
<organism evidence="7 8">
    <name type="scientific">Mesorhizobium shonense</name>
    <dbReference type="NCBI Taxonomy" id="1209948"/>
    <lineage>
        <taxon>Bacteria</taxon>
        <taxon>Pseudomonadati</taxon>
        <taxon>Pseudomonadota</taxon>
        <taxon>Alphaproteobacteria</taxon>
        <taxon>Hyphomicrobiales</taxon>
        <taxon>Phyllobacteriaceae</taxon>
        <taxon>Mesorhizobium</taxon>
    </lineage>
</organism>
<dbReference type="Gene3D" id="3.40.50.300">
    <property type="entry name" value="P-loop containing nucleotide triphosphate hydrolases"/>
    <property type="match status" value="1"/>
</dbReference>
<evidence type="ECO:0000256" key="5">
    <source>
        <dbReference type="ARBA" id="ARBA00034808"/>
    </source>
</evidence>
<dbReference type="EC" id="5.6.2.4" evidence="5"/>
<dbReference type="Pfam" id="PF00271">
    <property type="entry name" value="Helicase_C"/>
    <property type="match status" value="1"/>
</dbReference>
<evidence type="ECO:0000259" key="6">
    <source>
        <dbReference type="PROSITE" id="PS51194"/>
    </source>
</evidence>
<keyword evidence="7" id="KW-0067">ATP-binding</keyword>
<keyword evidence="7" id="KW-0347">Helicase</keyword>
<proteinExistence type="inferred from homology"/>
<evidence type="ECO:0000313" key="8">
    <source>
        <dbReference type="Proteomes" id="UP001549036"/>
    </source>
</evidence>
<dbReference type="GO" id="GO:0004386">
    <property type="term" value="F:helicase activity"/>
    <property type="evidence" value="ECO:0007669"/>
    <property type="project" value="UniProtKB-KW"/>
</dbReference>
<dbReference type="RefSeq" id="WP_354414298.1">
    <property type="nucleotide sequence ID" value="NZ_JBEPLM010000002.1"/>
</dbReference>
<keyword evidence="7" id="KW-0378">Hydrolase</keyword>
<feature type="domain" description="Helicase C-terminal" evidence="6">
    <location>
        <begin position="1"/>
        <end position="104"/>
    </location>
</feature>
<comment type="catalytic activity">
    <reaction evidence="4">
        <text>Couples ATP hydrolysis with the unwinding of duplex DNA by translocating in the 3'-5' direction.</text>
        <dbReference type="EC" id="5.6.2.4"/>
    </reaction>
</comment>
<reference evidence="7 8" key="1">
    <citation type="submission" date="2024-06" db="EMBL/GenBank/DDBJ databases">
        <title>Genomic Encyclopedia of Type Strains, Phase IV (KMG-IV): sequencing the most valuable type-strain genomes for metagenomic binning, comparative biology and taxonomic classification.</title>
        <authorList>
            <person name="Goeker M."/>
        </authorList>
    </citation>
    <scope>NUCLEOTIDE SEQUENCE [LARGE SCALE GENOMIC DNA]</scope>
    <source>
        <strain evidence="7 8">DSM 29846</strain>
    </source>
</reference>
<keyword evidence="3" id="KW-0413">Isomerase</keyword>
<sequence>MGPELEEIYDGQSRPVVDQIIYTKAFGMGLDVPNVRLVIHWQQSASVEEQLQEFGRAGRDGKPSVAVMFHSGSSLGRDISRLRFMAEKTVETAQVLALDGEQMLEQRHQIDQVSELMRTRSCMRTAISEYFQGPKIARRPSLSVAGLGVQQPG</sequence>
<keyword evidence="7" id="KW-0547">Nucleotide-binding</keyword>
<evidence type="ECO:0000256" key="3">
    <source>
        <dbReference type="ARBA" id="ARBA00023235"/>
    </source>
</evidence>
<dbReference type="EMBL" id="JBEPLM010000002">
    <property type="protein sequence ID" value="MET3591753.1"/>
    <property type="molecule type" value="Genomic_DNA"/>
</dbReference>
<dbReference type="PANTHER" id="PTHR13710:SF105">
    <property type="entry name" value="ATP-DEPENDENT DNA HELICASE Q1"/>
    <property type="match status" value="1"/>
</dbReference>
<gene>
    <name evidence="7" type="ORF">ABID26_001137</name>
</gene>
<keyword evidence="2" id="KW-0238">DNA-binding</keyword>
<dbReference type="PROSITE" id="PS51194">
    <property type="entry name" value="HELICASE_CTER"/>
    <property type="match status" value="1"/>
</dbReference>
<accession>A0ABV2HMV7</accession>
<dbReference type="PANTHER" id="PTHR13710">
    <property type="entry name" value="DNA HELICASE RECQ FAMILY MEMBER"/>
    <property type="match status" value="1"/>
</dbReference>
<protein>
    <recommendedName>
        <fullName evidence="5">DNA 3'-5' helicase</fullName>
        <ecNumber evidence="5">5.6.2.4</ecNumber>
    </recommendedName>
</protein>
<name>A0ABV2HMV7_9HYPH</name>